<dbReference type="PANTHER" id="PTHR42791">
    <property type="entry name" value="GNAT FAMILY ACETYLTRANSFERASE"/>
    <property type="match status" value="1"/>
</dbReference>
<evidence type="ECO:0000313" key="3">
    <source>
        <dbReference type="Proteomes" id="UP000655830"/>
    </source>
</evidence>
<dbReference type="InterPro" id="IPR016181">
    <property type="entry name" value="Acyl_CoA_acyltransferase"/>
</dbReference>
<evidence type="ECO:0000313" key="2">
    <source>
        <dbReference type="EMBL" id="MBC8579496.1"/>
    </source>
</evidence>
<dbReference type="InterPro" id="IPR000182">
    <property type="entry name" value="GNAT_dom"/>
</dbReference>
<dbReference type="GO" id="GO:0016747">
    <property type="term" value="F:acyltransferase activity, transferring groups other than amino-acyl groups"/>
    <property type="evidence" value="ECO:0007669"/>
    <property type="project" value="InterPro"/>
</dbReference>
<gene>
    <name evidence="2" type="ORF">H8718_08130</name>
</gene>
<name>A0A926EH34_9FIRM</name>
<dbReference type="Proteomes" id="UP000655830">
    <property type="component" value="Unassembled WGS sequence"/>
</dbReference>
<feature type="domain" description="N-acetyltransferase" evidence="1">
    <location>
        <begin position="116"/>
        <end position="182"/>
    </location>
</feature>
<dbReference type="EMBL" id="JACRSY010000010">
    <property type="protein sequence ID" value="MBC8579496.1"/>
    <property type="molecule type" value="Genomic_DNA"/>
</dbReference>
<protein>
    <submittedName>
        <fullName evidence="2">GNAT family N-acetyltransferase</fullName>
    </submittedName>
</protein>
<dbReference type="PANTHER" id="PTHR42791:SF1">
    <property type="entry name" value="N-ACETYLTRANSFERASE DOMAIN-CONTAINING PROTEIN"/>
    <property type="match status" value="1"/>
</dbReference>
<dbReference type="Gene3D" id="3.40.630.30">
    <property type="match status" value="1"/>
</dbReference>
<organism evidence="2 3">
    <name type="scientific">Zhenhengia yiwuensis</name>
    <dbReference type="NCBI Taxonomy" id="2763666"/>
    <lineage>
        <taxon>Bacteria</taxon>
        <taxon>Bacillati</taxon>
        <taxon>Bacillota</taxon>
        <taxon>Clostridia</taxon>
        <taxon>Lachnospirales</taxon>
        <taxon>Lachnospiraceae</taxon>
        <taxon>Zhenhengia</taxon>
    </lineage>
</organism>
<reference evidence="2" key="1">
    <citation type="submission" date="2020-08" db="EMBL/GenBank/DDBJ databases">
        <title>Genome public.</title>
        <authorList>
            <person name="Liu C."/>
            <person name="Sun Q."/>
        </authorList>
    </citation>
    <scope>NUCLEOTIDE SEQUENCE</scope>
    <source>
        <strain evidence="2">NSJ-12</strain>
    </source>
</reference>
<accession>A0A926EH34</accession>
<dbReference type="SUPFAM" id="SSF55729">
    <property type="entry name" value="Acyl-CoA N-acyltransferases (Nat)"/>
    <property type="match status" value="1"/>
</dbReference>
<dbReference type="Pfam" id="PF13673">
    <property type="entry name" value="Acetyltransf_10"/>
    <property type="match status" value="1"/>
</dbReference>
<dbReference type="AlphaFoldDB" id="A0A926EH34"/>
<sequence>MAHLFAEAFYDDPLYLYMFPDNTTRIEVLELFFRTYLDIYGKYGDIVTTSEDLTAIAYIYYEERFENKLLYYKDLFFATFRLIDFLRFISLKDIRRMIKTVKKMSSNWIDEVVQGNYIHLDLLAVQRDYRGLGKAKQLIEYVINEAKVKNLPLTLETQNLDNTEIYKHFNFETVEEISYEHMVQYCMLHK</sequence>
<keyword evidence="3" id="KW-1185">Reference proteome</keyword>
<evidence type="ECO:0000259" key="1">
    <source>
        <dbReference type="Pfam" id="PF13673"/>
    </source>
</evidence>
<dbReference type="CDD" id="cd04301">
    <property type="entry name" value="NAT_SF"/>
    <property type="match status" value="1"/>
</dbReference>
<comment type="caution">
    <text evidence="2">The sequence shown here is derived from an EMBL/GenBank/DDBJ whole genome shotgun (WGS) entry which is preliminary data.</text>
</comment>
<dbReference type="InterPro" id="IPR052523">
    <property type="entry name" value="Trichothecene_AcTrans"/>
</dbReference>
<proteinExistence type="predicted"/>
<dbReference type="RefSeq" id="WP_177672132.1">
    <property type="nucleotide sequence ID" value="NZ_JACRSY010000010.1"/>
</dbReference>